<dbReference type="OrthoDB" id="6623147at2759"/>
<evidence type="ECO:0000313" key="1">
    <source>
        <dbReference type="EMBL" id="VVC40324.1"/>
    </source>
</evidence>
<protein>
    <submittedName>
        <fullName evidence="1">Uncharacterized protein</fullName>
    </submittedName>
</protein>
<accession>A0A5E4N978</accession>
<name>A0A5E4N978_9HEMI</name>
<dbReference type="AlphaFoldDB" id="A0A5E4N978"/>
<reference evidence="1 2" key="1">
    <citation type="submission" date="2019-08" db="EMBL/GenBank/DDBJ databases">
        <authorList>
            <person name="Alioto T."/>
            <person name="Alioto T."/>
            <person name="Gomez Garrido J."/>
        </authorList>
    </citation>
    <scope>NUCLEOTIDE SEQUENCE [LARGE SCALE GENOMIC DNA]</scope>
</reference>
<sequence length="997" mass="114022">MENQNNIRKCLEVVWNRKSSINKSKYMLPKMKEINIDDSCKKKKKSSKSQYCLQDSKNNENSKEHAHKLVKRSLFQENKNKCLRQNKLKKTHDCIQNLKKSSDNVFEASQIPCTKPQIITKRDKLKRKEGVPNDCVTTLRKNIDCLSGVPQISCTKSPQIISIREKLKRKGELNDCVTNLRQNLDNLPEVCQVPCTKSQIISNRDNLKRKSEEPSDYVTSLRKNIDCLSDVPQISCTKSPPQISCTKSPQKKILTAYLIQNLDNLSEVCPVPCTKSQVISNRDNLKRKAEEAPDYVTSLRQSSDRLSEVSQISYPIFPLIRSTHEKLFRQGHNLVSKNVDKLNTPNSNEIKMDKNIHKRVKKSLFQKNKDKHYSLSKLNKGYSTPYDNITNLRKTSDCLSEVSQVSSTKSPEIIPNRESLKRNNVDDCIININKSVNDLPEVSQISYPKSSQIISYKEKLMEKQIKYIELNNLDKLIAPNNYDKIYMDFKFTQKLNEKSENKNFNLNKEQSKLNSVDLGNIIESSEVIYPFNKQKSKKNQLNGSKKSNIKDHIIGSHVDKSNISSEGNTENKLQNNELKKYTEIPKSNCSEICSTIHVNCLDITLNKFKLESSKLKLKKNSIEFKEDQNGSITKMFKMDDNVISPFLNSKELVTKTIKENEKTFKPNRTVHFSLSKDKNTSFTSPSEVSIIPATPEHDVLNAEKPIVEYSPETHVSKYVPLIEVDQSPKTPQKNNCHALIQSDQSSSNMNTTLLPGIFETATSPPQSFRNSKLPFNIDSVETPSITFENENCVSSEMCRKKFVDSPSPNHFDSAKKRKKCCKNGLRGKFQELINRKKSEACIREYEKNLFKNHHSKQGESAILNVVEAWKEFGTYILFCYYIKSEMEIQKVLVILNNCPKNATKNSIIRIRSPWLTIESKTTETVLFVGIIHAEVIEHSVSIKSLGPTGLFTSNINGLQTTIFQSDILWKCNCSKDTACQCLGELSVYNYLQYMISH</sequence>
<evidence type="ECO:0000313" key="2">
    <source>
        <dbReference type="Proteomes" id="UP000325440"/>
    </source>
</evidence>
<dbReference type="Proteomes" id="UP000325440">
    <property type="component" value="Unassembled WGS sequence"/>
</dbReference>
<proteinExistence type="predicted"/>
<gene>
    <name evidence="1" type="ORF">CINCED_3A023058</name>
</gene>
<keyword evidence="2" id="KW-1185">Reference proteome</keyword>
<organism evidence="1 2">
    <name type="scientific">Cinara cedri</name>
    <dbReference type="NCBI Taxonomy" id="506608"/>
    <lineage>
        <taxon>Eukaryota</taxon>
        <taxon>Metazoa</taxon>
        <taxon>Ecdysozoa</taxon>
        <taxon>Arthropoda</taxon>
        <taxon>Hexapoda</taxon>
        <taxon>Insecta</taxon>
        <taxon>Pterygota</taxon>
        <taxon>Neoptera</taxon>
        <taxon>Paraneoptera</taxon>
        <taxon>Hemiptera</taxon>
        <taxon>Sternorrhyncha</taxon>
        <taxon>Aphidomorpha</taxon>
        <taxon>Aphidoidea</taxon>
        <taxon>Aphididae</taxon>
        <taxon>Lachninae</taxon>
        <taxon>Cinara</taxon>
    </lineage>
</organism>
<dbReference type="EMBL" id="CABPRJ010001903">
    <property type="protein sequence ID" value="VVC40324.1"/>
    <property type="molecule type" value="Genomic_DNA"/>
</dbReference>